<protein>
    <submittedName>
        <fullName evidence="2">Uncharacterized protein</fullName>
    </submittedName>
</protein>
<sequence length="82" mass="8798">MTKCTGASEERRGGLDFVRLLLFDLLSQERQKGAIVLMEEAEAASARPGTTQSPRDEGSASSCPQQGASAHHQNAAGRTRRL</sequence>
<proteinExistence type="predicted"/>
<evidence type="ECO:0000313" key="3">
    <source>
        <dbReference type="Proteomes" id="UP001331515"/>
    </source>
</evidence>
<comment type="caution">
    <text evidence="2">The sequence shown here is derived from an EMBL/GenBank/DDBJ whole genome shotgun (WGS) entry which is preliminary data.</text>
</comment>
<feature type="region of interest" description="Disordered" evidence="1">
    <location>
        <begin position="41"/>
        <end position="82"/>
    </location>
</feature>
<reference evidence="2 3" key="1">
    <citation type="journal article" date="2023" name="Mol. Biol. Evol.">
        <title>Genomics of Secondarily Temperate Adaptation in the Only Non-Antarctic Icefish.</title>
        <authorList>
            <person name="Rivera-Colon A.G."/>
            <person name="Rayamajhi N."/>
            <person name="Minhas B.F."/>
            <person name="Madrigal G."/>
            <person name="Bilyk K.T."/>
            <person name="Yoon V."/>
            <person name="Hune M."/>
            <person name="Gregory S."/>
            <person name="Cheng C.H.C."/>
            <person name="Catchen J.M."/>
        </authorList>
    </citation>
    <scope>NUCLEOTIDE SEQUENCE [LARGE SCALE GENOMIC DNA]</scope>
    <source>
        <tissue evidence="2">White muscle</tissue>
    </source>
</reference>
<accession>A0AAN8CWC9</accession>
<organism evidence="2 3">
    <name type="scientific">Champsocephalus gunnari</name>
    <name type="common">Mackerel icefish</name>
    <dbReference type="NCBI Taxonomy" id="52237"/>
    <lineage>
        <taxon>Eukaryota</taxon>
        <taxon>Metazoa</taxon>
        <taxon>Chordata</taxon>
        <taxon>Craniata</taxon>
        <taxon>Vertebrata</taxon>
        <taxon>Euteleostomi</taxon>
        <taxon>Actinopterygii</taxon>
        <taxon>Neopterygii</taxon>
        <taxon>Teleostei</taxon>
        <taxon>Neoteleostei</taxon>
        <taxon>Acanthomorphata</taxon>
        <taxon>Eupercaria</taxon>
        <taxon>Perciformes</taxon>
        <taxon>Notothenioidei</taxon>
        <taxon>Channichthyidae</taxon>
        <taxon>Champsocephalus</taxon>
    </lineage>
</organism>
<dbReference type="Proteomes" id="UP001331515">
    <property type="component" value="Unassembled WGS sequence"/>
</dbReference>
<name>A0AAN8CWC9_CHAGU</name>
<gene>
    <name evidence="2" type="ORF">CgunFtcFv8_005842</name>
</gene>
<evidence type="ECO:0000313" key="2">
    <source>
        <dbReference type="EMBL" id="KAK5911690.1"/>
    </source>
</evidence>
<dbReference type="EMBL" id="JAURVH010001528">
    <property type="protein sequence ID" value="KAK5911690.1"/>
    <property type="molecule type" value="Genomic_DNA"/>
</dbReference>
<keyword evidence="3" id="KW-1185">Reference proteome</keyword>
<evidence type="ECO:0000256" key="1">
    <source>
        <dbReference type="SAM" id="MobiDB-lite"/>
    </source>
</evidence>
<dbReference type="AlphaFoldDB" id="A0AAN8CWC9"/>
<feature type="compositionally biased region" description="Polar residues" evidence="1">
    <location>
        <begin position="48"/>
        <end position="72"/>
    </location>
</feature>